<evidence type="ECO:0000313" key="2">
    <source>
        <dbReference type="Proteomes" id="UP000244336"/>
    </source>
</evidence>
<accession>A0A2T7F6N8</accession>
<proteinExistence type="predicted"/>
<gene>
    <name evidence="1" type="ORF">GQ55_1G230400</name>
</gene>
<dbReference type="Gramene" id="PUZ75737">
    <property type="protein sequence ID" value="PUZ75737"/>
    <property type="gene ID" value="GQ55_1G230400"/>
</dbReference>
<protein>
    <submittedName>
        <fullName evidence="1">Uncharacterized protein</fullName>
    </submittedName>
</protein>
<keyword evidence="2" id="KW-1185">Reference proteome</keyword>
<dbReference type="Proteomes" id="UP000244336">
    <property type="component" value="Chromosome 1"/>
</dbReference>
<evidence type="ECO:0000313" key="1">
    <source>
        <dbReference type="EMBL" id="PUZ75737.1"/>
    </source>
</evidence>
<dbReference type="EMBL" id="CM009749">
    <property type="protein sequence ID" value="PUZ75737.1"/>
    <property type="molecule type" value="Genomic_DNA"/>
</dbReference>
<dbReference type="OrthoDB" id="901242at2759"/>
<name>A0A2T7F6N8_9POAL</name>
<sequence>MSSVRLVSGVFSSARKRRLRLEAEASQAVLLATSRRTRKWGGSVPMHRVILRDREGAWAELVKRYFAEQPMFDDATFRRR</sequence>
<dbReference type="AlphaFoldDB" id="A0A2T7F6N8"/>
<reference evidence="1 2" key="1">
    <citation type="submission" date="2018-04" db="EMBL/GenBank/DDBJ databases">
        <title>WGS assembly of Panicum hallii var. hallii HAL2.</title>
        <authorList>
            <person name="Lovell J."/>
            <person name="Jenkins J."/>
            <person name="Lowry D."/>
            <person name="Mamidi S."/>
            <person name="Sreedasyam A."/>
            <person name="Weng X."/>
            <person name="Barry K."/>
            <person name="Bonette J."/>
            <person name="Campitelli B."/>
            <person name="Daum C."/>
            <person name="Gordon S."/>
            <person name="Gould B."/>
            <person name="Lipzen A."/>
            <person name="MacQueen A."/>
            <person name="Palacio-Mejia J."/>
            <person name="Plott C."/>
            <person name="Shakirov E."/>
            <person name="Shu S."/>
            <person name="Yoshinaga Y."/>
            <person name="Zane M."/>
            <person name="Rokhsar D."/>
            <person name="Grimwood J."/>
            <person name="Schmutz J."/>
            <person name="Juenger T."/>
        </authorList>
    </citation>
    <scope>NUCLEOTIDE SEQUENCE [LARGE SCALE GENOMIC DNA]</scope>
    <source>
        <strain evidence="2">cv. HAL2</strain>
    </source>
</reference>
<organism evidence="1 2">
    <name type="scientific">Panicum hallii var. hallii</name>
    <dbReference type="NCBI Taxonomy" id="1504633"/>
    <lineage>
        <taxon>Eukaryota</taxon>
        <taxon>Viridiplantae</taxon>
        <taxon>Streptophyta</taxon>
        <taxon>Embryophyta</taxon>
        <taxon>Tracheophyta</taxon>
        <taxon>Spermatophyta</taxon>
        <taxon>Magnoliopsida</taxon>
        <taxon>Liliopsida</taxon>
        <taxon>Poales</taxon>
        <taxon>Poaceae</taxon>
        <taxon>PACMAD clade</taxon>
        <taxon>Panicoideae</taxon>
        <taxon>Panicodae</taxon>
        <taxon>Paniceae</taxon>
        <taxon>Panicinae</taxon>
        <taxon>Panicum</taxon>
        <taxon>Panicum sect. Panicum</taxon>
    </lineage>
</organism>